<keyword evidence="1" id="KW-0812">Transmembrane</keyword>
<dbReference type="SUPFAM" id="SSF46785">
    <property type="entry name" value="Winged helix' DNA-binding domain"/>
    <property type="match status" value="1"/>
</dbReference>
<evidence type="ECO:0000313" key="2">
    <source>
        <dbReference type="EMBL" id="CQH63918.1"/>
    </source>
</evidence>
<feature type="transmembrane region" description="Helical" evidence="1">
    <location>
        <begin position="293"/>
        <end position="316"/>
    </location>
</feature>
<protein>
    <submittedName>
        <fullName evidence="2">ArsR family transcription regulator</fullName>
    </submittedName>
</protein>
<evidence type="ECO:0000256" key="1">
    <source>
        <dbReference type="SAM" id="Phobius"/>
    </source>
</evidence>
<gene>
    <name evidence="2" type="ORF">HHUB_4226</name>
</gene>
<dbReference type="CDD" id="cd00090">
    <property type="entry name" value="HTH_ARSR"/>
    <property type="match status" value="1"/>
</dbReference>
<feature type="transmembrane region" description="Helical" evidence="1">
    <location>
        <begin position="262"/>
        <end position="287"/>
    </location>
</feature>
<dbReference type="Gene3D" id="1.10.10.10">
    <property type="entry name" value="Winged helix-like DNA-binding domain superfamily/Winged helix DNA-binding domain"/>
    <property type="match status" value="1"/>
</dbReference>
<feature type="transmembrane region" description="Helical" evidence="1">
    <location>
        <begin position="125"/>
        <end position="144"/>
    </location>
</feature>
<name>A0A0U5H6G2_9EURY</name>
<dbReference type="KEGG" id="hhb:Hhub_4226"/>
<sequence length="325" mass="34307">MSLLPPDVFDFDSSQGGAVRVHGLVGEQADEIFSVLASEGARAILNQIHREPSTPSEVANQVDVSVENVTHHLDRLGDADLIQVAGTRYSDRGKEMTVYAPGDNPHVVFIGTDDRQQSLFGFIKNFATVSTVLVGVSVIVHTVLTHRLPSVSNLTGGGSEAPAYVLAAFLGALLFATTLAVHAYVRASTRLAGPPRRRGDSQGVNLAYLSSAVFTVATIGWVLRQALGFTQTVSITEALSVVSVLLIFVVAWASYKQSPIQAGWTIATAGYLGMIGHQMAVVFRGFIGPQLGVWVAYILLGSVAGGAIVGTVGYACGRTVKLLSD</sequence>
<dbReference type="InterPro" id="IPR036390">
    <property type="entry name" value="WH_DNA-bd_sf"/>
</dbReference>
<keyword evidence="1" id="KW-1133">Transmembrane helix</keyword>
<geneLocation type="plasmid" evidence="3">
    <name>pSTJ001</name>
</geneLocation>
<reference evidence="3" key="1">
    <citation type="journal article" date="2016" name="Environ. Microbiol.">
        <title>The complete genome of a viable archaeum isolated from 123-million-year-old rock salt.</title>
        <authorList>
            <person name="Jaakkola S.T."/>
            <person name="Pfeiffer F."/>
            <person name="Ravantti J.J."/>
            <person name="Guo Q."/>
            <person name="Liu Y."/>
            <person name="Chen X."/>
            <person name="Ma H."/>
            <person name="Yang C."/>
            <person name="Oksanen H.M."/>
            <person name="Bamford D.H."/>
        </authorList>
    </citation>
    <scope>NUCLEOTIDE SEQUENCE</scope>
    <source>
        <strain evidence="3">JI20-1</strain>
        <plasmid evidence="3">Plasmid pSTJ001</plasmid>
    </source>
</reference>
<dbReference type="AlphaFoldDB" id="A0A0U5H6G2"/>
<dbReference type="InterPro" id="IPR036388">
    <property type="entry name" value="WH-like_DNA-bd_sf"/>
</dbReference>
<dbReference type="Proteomes" id="UP000066737">
    <property type="component" value="Plasmid pSTJ001"/>
</dbReference>
<keyword evidence="1" id="KW-0472">Membrane</keyword>
<keyword evidence="3" id="KW-1185">Reference proteome</keyword>
<evidence type="ECO:0000313" key="3">
    <source>
        <dbReference type="Proteomes" id="UP000066737"/>
    </source>
</evidence>
<proteinExistence type="predicted"/>
<dbReference type="InterPro" id="IPR011991">
    <property type="entry name" value="ArsR-like_HTH"/>
</dbReference>
<dbReference type="EMBL" id="LN831303">
    <property type="protein sequence ID" value="CQH63918.1"/>
    <property type="molecule type" value="Genomic_DNA"/>
</dbReference>
<feature type="transmembrane region" description="Helical" evidence="1">
    <location>
        <begin position="206"/>
        <end position="223"/>
    </location>
</feature>
<organism evidence="2 3">
    <name type="scientific">Halobacterium hubeiense</name>
    <dbReference type="NCBI Taxonomy" id="1407499"/>
    <lineage>
        <taxon>Archaea</taxon>
        <taxon>Methanobacteriati</taxon>
        <taxon>Methanobacteriota</taxon>
        <taxon>Stenosarchaea group</taxon>
        <taxon>Halobacteria</taxon>
        <taxon>Halobacteriales</taxon>
        <taxon>Halobacteriaceae</taxon>
        <taxon>Halobacterium</taxon>
    </lineage>
</organism>
<feature type="transmembrane region" description="Helical" evidence="1">
    <location>
        <begin position="164"/>
        <end position="185"/>
    </location>
</feature>
<accession>A0A0U5H6G2</accession>
<dbReference type="Pfam" id="PF12840">
    <property type="entry name" value="HTH_20"/>
    <property type="match status" value="1"/>
</dbReference>
<feature type="transmembrane region" description="Helical" evidence="1">
    <location>
        <begin position="235"/>
        <end position="255"/>
    </location>
</feature>